<accession>A0A8H7ZXK0</accession>
<gene>
    <name evidence="1" type="ORF">BJ554DRAFT_6774</name>
</gene>
<name>A0A8H7ZXK0_9FUNG</name>
<evidence type="ECO:0000313" key="2">
    <source>
        <dbReference type="Proteomes" id="UP000673691"/>
    </source>
</evidence>
<comment type="caution">
    <text evidence="1">The sequence shown here is derived from an EMBL/GenBank/DDBJ whole genome shotgun (WGS) entry which is preliminary data.</text>
</comment>
<keyword evidence="2" id="KW-1185">Reference proteome</keyword>
<evidence type="ECO:0000313" key="1">
    <source>
        <dbReference type="EMBL" id="KAG5461089.1"/>
    </source>
</evidence>
<protein>
    <submittedName>
        <fullName evidence="1">Uncharacterized protein</fullName>
    </submittedName>
</protein>
<dbReference type="AlphaFoldDB" id="A0A8H7ZXK0"/>
<proteinExistence type="predicted"/>
<sequence length="216" mass="23859">MSTCGSVAAFEAYDFDADAGFQFFRAAANPPRRNTGSFVSRTLRRDPQKGLTGFMSRVPPELRDEAIRRAKAFYYSNPAERQHTAPDCPEESTGLRLAVRESAVDGVETLPRPLSFQEVVSMLERGIPIPGSATERSLSNNYRRFGIGRVDVHALAVVPVIPINSKVSVVCSTPDREGGEKRDRCFVELREPRVADSRQCRRRATAGTYALSNYGG</sequence>
<organism evidence="1 2">
    <name type="scientific">Olpidium bornovanus</name>
    <dbReference type="NCBI Taxonomy" id="278681"/>
    <lineage>
        <taxon>Eukaryota</taxon>
        <taxon>Fungi</taxon>
        <taxon>Fungi incertae sedis</taxon>
        <taxon>Olpidiomycota</taxon>
        <taxon>Olpidiomycotina</taxon>
        <taxon>Olpidiomycetes</taxon>
        <taxon>Olpidiales</taxon>
        <taxon>Olpidiaceae</taxon>
        <taxon>Olpidium</taxon>
    </lineage>
</organism>
<dbReference type="Proteomes" id="UP000673691">
    <property type="component" value="Unassembled WGS sequence"/>
</dbReference>
<reference evidence="1 2" key="1">
    <citation type="journal article" name="Sci. Rep.">
        <title>Genome-scale phylogenetic analyses confirm Olpidium as the closest living zoosporic fungus to the non-flagellated, terrestrial fungi.</title>
        <authorList>
            <person name="Chang Y."/>
            <person name="Rochon D."/>
            <person name="Sekimoto S."/>
            <person name="Wang Y."/>
            <person name="Chovatia M."/>
            <person name="Sandor L."/>
            <person name="Salamov A."/>
            <person name="Grigoriev I.V."/>
            <person name="Stajich J.E."/>
            <person name="Spatafora J.W."/>
        </authorList>
    </citation>
    <scope>NUCLEOTIDE SEQUENCE [LARGE SCALE GENOMIC DNA]</scope>
    <source>
        <strain evidence="1">S191</strain>
    </source>
</reference>
<dbReference type="EMBL" id="JAEFCI010004223">
    <property type="protein sequence ID" value="KAG5461089.1"/>
    <property type="molecule type" value="Genomic_DNA"/>
</dbReference>